<sequence>MVQIALATAAVLACFAASAQACSGWYQCKNIDGSHCCVIPAQSGGPSDCPTNCNGGSAWPPECIEPITGKGRKACPGYKGGF</sequence>
<dbReference type="EMBL" id="VUJX02000015">
    <property type="protein sequence ID" value="KAL0929724.1"/>
    <property type="molecule type" value="Genomic_DNA"/>
</dbReference>
<comment type="caution">
    <text evidence="1">The sequence shown here is derived from an EMBL/GenBank/DDBJ whole genome shotgun (WGS) entry which is preliminary data.</text>
</comment>
<reference evidence="1 2" key="1">
    <citation type="journal article" date="2020" name="Phytopathology">
        <title>Genome Sequence Resources of Colletotrichum truncatum, C. plurivorum, C. musicola, and C. sojae: Four Species Pathogenic to Soybean (Glycine max).</title>
        <authorList>
            <person name="Rogerio F."/>
            <person name="Boufleur T.R."/>
            <person name="Ciampi-Guillardi M."/>
            <person name="Sukno S.A."/>
            <person name="Thon M.R."/>
            <person name="Massola Junior N.S."/>
            <person name="Baroncelli R."/>
        </authorList>
    </citation>
    <scope>NUCLEOTIDE SEQUENCE [LARGE SCALE GENOMIC DNA]</scope>
    <source>
        <strain evidence="1 2">CMES1059</strain>
    </source>
</reference>
<organism evidence="1 2">
    <name type="scientific">Colletotrichum truncatum</name>
    <name type="common">Anthracnose fungus</name>
    <name type="synonym">Colletotrichum capsici</name>
    <dbReference type="NCBI Taxonomy" id="5467"/>
    <lineage>
        <taxon>Eukaryota</taxon>
        <taxon>Fungi</taxon>
        <taxon>Dikarya</taxon>
        <taxon>Ascomycota</taxon>
        <taxon>Pezizomycotina</taxon>
        <taxon>Sordariomycetes</taxon>
        <taxon>Hypocreomycetidae</taxon>
        <taxon>Glomerellales</taxon>
        <taxon>Glomerellaceae</taxon>
        <taxon>Colletotrichum</taxon>
        <taxon>Colletotrichum truncatum species complex</taxon>
    </lineage>
</organism>
<proteinExistence type="predicted"/>
<protein>
    <submittedName>
        <fullName evidence="1">Uncharacterized protein</fullName>
    </submittedName>
</protein>
<dbReference type="Proteomes" id="UP000805649">
    <property type="component" value="Unassembled WGS sequence"/>
</dbReference>
<accession>A0ACC3YCZ3</accession>
<evidence type="ECO:0000313" key="2">
    <source>
        <dbReference type="Proteomes" id="UP000805649"/>
    </source>
</evidence>
<keyword evidence="2" id="KW-1185">Reference proteome</keyword>
<evidence type="ECO:0000313" key="1">
    <source>
        <dbReference type="EMBL" id="KAL0929724.1"/>
    </source>
</evidence>
<name>A0ACC3YCZ3_COLTU</name>
<gene>
    <name evidence="1" type="ORF">CTRU02_215367</name>
</gene>